<accession>A0A6G0TP04</accession>
<name>A0A6G0TP04_APHGL</name>
<dbReference type="AlphaFoldDB" id="A0A6G0TP04"/>
<dbReference type="Proteomes" id="UP000475862">
    <property type="component" value="Unassembled WGS sequence"/>
</dbReference>
<gene>
    <name evidence="1" type="ORF">AGLY_007825</name>
</gene>
<protein>
    <submittedName>
        <fullName evidence="1">Uncharacterized protein</fullName>
    </submittedName>
</protein>
<proteinExistence type="predicted"/>
<organism evidence="1 2">
    <name type="scientific">Aphis glycines</name>
    <name type="common">Soybean aphid</name>
    <dbReference type="NCBI Taxonomy" id="307491"/>
    <lineage>
        <taxon>Eukaryota</taxon>
        <taxon>Metazoa</taxon>
        <taxon>Ecdysozoa</taxon>
        <taxon>Arthropoda</taxon>
        <taxon>Hexapoda</taxon>
        <taxon>Insecta</taxon>
        <taxon>Pterygota</taxon>
        <taxon>Neoptera</taxon>
        <taxon>Paraneoptera</taxon>
        <taxon>Hemiptera</taxon>
        <taxon>Sternorrhyncha</taxon>
        <taxon>Aphidomorpha</taxon>
        <taxon>Aphidoidea</taxon>
        <taxon>Aphididae</taxon>
        <taxon>Aphidini</taxon>
        <taxon>Aphis</taxon>
        <taxon>Aphis</taxon>
    </lineage>
</organism>
<dbReference type="EMBL" id="VYZN01000025">
    <property type="protein sequence ID" value="KAE9535924.1"/>
    <property type="molecule type" value="Genomic_DNA"/>
</dbReference>
<evidence type="ECO:0000313" key="1">
    <source>
        <dbReference type="EMBL" id="KAE9535924.1"/>
    </source>
</evidence>
<evidence type="ECO:0000313" key="2">
    <source>
        <dbReference type="Proteomes" id="UP000475862"/>
    </source>
</evidence>
<reference evidence="1 2" key="1">
    <citation type="submission" date="2019-08" db="EMBL/GenBank/DDBJ databases">
        <title>The genome of the soybean aphid Biotype 1, its phylome, world population structure and adaptation to the North American continent.</title>
        <authorList>
            <person name="Giordano R."/>
            <person name="Donthu R.K."/>
            <person name="Hernandez A.G."/>
            <person name="Wright C.L."/>
            <person name="Zimin A.V."/>
        </authorList>
    </citation>
    <scope>NUCLEOTIDE SEQUENCE [LARGE SCALE GENOMIC DNA]</scope>
    <source>
        <tissue evidence="1">Whole aphids</tissue>
    </source>
</reference>
<comment type="caution">
    <text evidence="1">The sequence shown here is derived from an EMBL/GenBank/DDBJ whole genome shotgun (WGS) entry which is preliminary data.</text>
</comment>
<sequence>MDPSAPRSSTKYVVLSNYIVPMVQKHKKLKISRRSMTMALWQWLYNRVTNNNNYIIYKLEQLTIKFYCPKNWQIPLNTPTNYCTSYVNIIGWCLFHPCCSTMLVQVVAVARRPAPGSAVTTVCKKNTVLRKNIVRSSVDDSDYTCDNLERWYRNPLVLRDYTPNKSSVSFWLLQKSEIGKKYRRRSITYKCTIHFLNLKTINLCEKIPNFRKLVTSTLKVRNSKVAITKFEFKIYVFQIIKEVGKLSFKIPLQARIQGGFGVQPPYPPKKLIPFSIVYVHGNVLECSLLGSCIYLKYVLQQPKEYFRSLLTLPKYFTLLLMQPGIILVVQGSTNESTSVLNMQYTYAIIVLNDFDKSIIESAAVSIQNINTHFTASKRGNECIGLTMYKAKAGGREIKNLEKLKIKHNGKTEIFTQLLFLTNFRNKHRKVAASLLKMCGSRRRGNKPQGALVIHPCLRTASFLLLG</sequence>
<keyword evidence="2" id="KW-1185">Reference proteome</keyword>